<reference evidence="1" key="1">
    <citation type="submission" date="2018-06" db="EMBL/GenBank/DDBJ databases">
        <authorList>
            <person name="Zhirakovskaya E."/>
        </authorList>
    </citation>
    <scope>NUCLEOTIDE SEQUENCE</scope>
</reference>
<name>A0A3B0Y7M6_9ZZZZ</name>
<protein>
    <recommendedName>
        <fullName evidence="2">Lipoprotein</fullName>
    </recommendedName>
</protein>
<proteinExistence type="predicted"/>
<evidence type="ECO:0000313" key="1">
    <source>
        <dbReference type="EMBL" id="VAW72403.1"/>
    </source>
</evidence>
<accession>A0A3B0Y7M6</accession>
<evidence type="ECO:0008006" key="2">
    <source>
        <dbReference type="Google" id="ProtNLM"/>
    </source>
</evidence>
<dbReference type="Gene3D" id="2.60.40.10">
    <property type="entry name" value="Immunoglobulins"/>
    <property type="match status" value="1"/>
</dbReference>
<gene>
    <name evidence="1" type="ORF">MNBD_GAMMA10-2681</name>
</gene>
<dbReference type="InterPro" id="IPR013783">
    <property type="entry name" value="Ig-like_fold"/>
</dbReference>
<dbReference type="AlphaFoldDB" id="A0A3B0Y7M6"/>
<organism evidence="1">
    <name type="scientific">hydrothermal vent metagenome</name>
    <dbReference type="NCBI Taxonomy" id="652676"/>
    <lineage>
        <taxon>unclassified sequences</taxon>
        <taxon>metagenomes</taxon>
        <taxon>ecological metagenomes</taxon>
    </lineage>
</organism>
<dbReference type="EMBL" id="UOFJ01000661">
    <property type="protein sequence ID" value="VAW72403.1"/>
    <property type="molecule type" value="Genomic_DNA"/>
</dbReference>
<dbReference type="PROSITE" id="PS51257">
    <property type="entry name" value="PROKAR_LIPOPROTEIN"/>
    <property type="match status" value="1"/>
</dbReference>
<sequence length="142" mass="15392">MKKYLHDIKRLLTTSLLCSVCLLSGCDLMYIMTVSAGCAMRSDLSAIPEKLPIAVVGEPYKFELIVEGDGAPIVSVSVIQGELPPGLQLMRQDGEHVFEITGIAQKEGDYAFTIKMTGSGTQCVGPTGEQDFIVRVKPRKIS</sequence>